<dbReference type="Pfam" id="PF16889">
    <property type="entry name" value="Hepar_II_III_N"/>
    <property type="match status" value="1"/>
</dbReference>
<dbReference type="InterPro" id="IPR008929">
    <property type="entry name" value="Chondroitin_lyas"/>
</dbReference>
<comment type="subcellular location">
    <subcellularLocation>
        <location evidence="1">Periplasm</location>
    </subcellularLocation>
</comment>
<evidence type="ECO:0000259" key="5">
    <source>
        <dbReference type="Pfam" id="PF07940"/>
    </source>
</evidence>
<protein>
    <submittedName>
        <fullName evidence="7">Uncharacterized protein</fullName>
    </submittedName>
</protein>
<comment type="caution">
    <text evidence="7">The sequence shown here is derived from an EMBL/GenBank/DDBJ whole genome shotgun (WGS) entry which is preliminary data.</text>
</comment>
<dbReference type="Proteomes" id="UP000324479">
    <property type="component" value="Unassembled WGS sequence"/>
</dbReference>
<evidence type="ECO:0000313" key="8">
    <source>
        <dbReference type="Proteomes" id="UP000324479"/>
    </source>
</evidence>
<dbReference type="Pfam" id="PF07940">
    <property type="entry name" value="Hepar_II_III_C"/>
    <property type="match status" value="1"/>
</dbReference>
<dbReference type="InterPro" id="IPR012480">
    <property type="entry name" value="Hepar_II_III_C"/>
</dbReference>
<dbReference type="PANTHER" id="PTHR39210:SF1">
    <property type="entry name" value="HEPARIN-SULFATE LYASE"/>
    <property type="match status" value="1"/>
</dbReference>
<dbReference type="GO" id="GO:0016829">
    <property type="term" value="F:lyase activity"/>
    <property type="evidence" value="ECO:0007669"/>
    <property type="project" value="UniProtKB-KW"/>
</dbReference>
<evidence type="ECO:0000256" key="2">
    <source>
        <dbReference type="ARBA" id="ARBA00022729"/>
    </source>
</evidence>
<keyword evidence="4" id="KW-0456">Lyase</keyword>
<feature type="domain" description="Heparinase II/III-like C-terminal" evidence="5">
    <location>
        <begin position="421"/>
        <end position="590"/>
    </location>
</feature>
<proteinExistence type="predicted"/>
<dbReference type="AlphaFoldDB" id="A0A5M6DFE9"/>
<dbReference type="Gene3D" id="2.70.98.70">
    <property type="match status" value="1"/>
</dbReference>
<reference evidence="7 8" key="1">
    <citation type="submission" date="2019-08" db="EMBL/GenBank/DDBJ databases">
        <authorList>
            <person name="Dhanesh K."/>
            <person name="Kumar G."/>
            <person name="Sasikala C."/>
            <person name="Venkata Ramana C."/>
        </authorList>
    </citation>
    <scope>NUCLEOTIDE SEQUENCE [LARGE SCALE GENOMIC DNA]</scope>
    <source>
        <strain evidence="7 8">JC645</strain>
    </source>
</reference>
<dbReference type="Gene3D" id="1.50.10.100">
    <property type="entry name" value="Chondroitin AC/alginate lyase"/>
    <property type="match status" value="1"/>
</dbReference>
<dbReference type="InterPro" id="IPR031680">
    <property type="entry name" value="Hepar_II_III_N"/>
</dbReference>
<keyword evidence="8" id="KW-1185">Reference proteome</keyword>
<dbReference type="RefSeq" id="WP_150075284.1">
    <property type="nucleotide sequence ID" value="NZ_VWOX01000002.1"/>
</dbReference>
<sequence length="714" mass="79406">MLLSLNKLKKLRRMPPGELLGRAAGHWGIQRLKRMARTPENWTGQVAGMEAEIAAACQTLVPGTRPDQRERLAREFPRELKMLCQSTERVAGRIAVGEYHLLGQPVRVDRPIDWHADPVSGHRWDDAFFSRVSYHRIPEHVDFKHIWELGRHQYLVELTRSGLLNGVESHLELARHVLESWLAQNRFGHGIHWTSGLEVAMRSMSWIWMIASAPSLLNDEALAKRWIGELFLHGHYLENHLSIYSSPYNHVIGEATGMYLLGAVFQGLPDADRWRNKGRDLLHGFGPRQFYDDGFCVEQAMGYHYFTLGFLTLAMVAGQAPGDTDLAISELVRKGYQAGLLFRQPDGRWPAIGDVDSASAIPVAREDFWDFAPLHQFAAAALNDPEIACVGQESFVESFWLLGIEGLKYLHSISVSESEARVAVLPHAGYFTACNASDSITFDAGPIAHGLHPDATPSAAHGHADTLQVLVHWAGRSVIRDSGMPNYAGNSMRRDHFRSPSAHSSIIFDGAPLVRAAGGLSWSHDIATTQLRWAKDTARWRACGSVKWDDCAITRHLLAIPGEAVWIADWLETAREQTAEWYWQLASRDWQLANTTPRCPMFESGPLTITTAVDGDRLEFELIGPDDEGCAAGSSPGYGVVERAAALRFQIPVGHSSLILTVIGSPRRSARFVAGETEVQLTSTDDSVELGHRASNCVEREYDSLGIGAWYLHE</sequence>
<dbReference type="PANTHER" id="PTHR39210">
    <property type="entry name" value="HEPARIN-SULFATE LYASE"/>
    <property type="match status" value="1"/>
</dbReference>
<gene>
    <name evidence="7" type="ORF">FYK55_05165</name>
</gene>
<evidence type="ECO:0000259" key="6">
    <source>
        <dbReference type="Pfam" id="PF16889"/>
    </source>
</evidence>
<feature type="domain" description="Heparin-sulfate lyase N-terminal" evidence="6">
    <location>
        <begin position="107"/>
        <end position="358"/>
    </location>
</feature>
<evidence type="ECO:0000256" key="1">
    <source>
        <dbReference type="ARBA" id="ARBA00004418"/>
    </source>
</evidence>
<name>A0A5M6DFE9_9BACT</name>
<dbReference type="SUPFAM" id="SSF48230">
    <property type="entry name" value="Chondroitin AC/alginate lyase"/>
    <property type="match status" value="1"/>
</dbReference>
<dbReference type="EMBL" id="VWOX01000002">
    <property type="protein sequence ID" value="KAA5546277.1"/>
    <property type="molecule type" value="Genomic_DNA"/>
</dbReference>
<accession>A0A5M6DFE9</accession>
<evidence type="ECO:0000256" key="3">
    <source>
        <dbReference type="ARBA" id="ARBA00022764"/>
    </source>
</evidence>
<organism evidence="7 8">
    <name type="scientific">Roseiconus nitratireducens</name>
    <dbReference type="NCBI Taxonomy" id="2605748"/>
    <lineage>
        <taxon>Bacteria</taxon>
        <taxon>Pseudomonadati</taxon>
        <taxon>Planctomycetota</taxon>
        <taxon>Planctomycetia</taxon>
        <taxon>Pirellulales</taxon>
        <taxon>Pirellulaceae</taxon>
        <taxon>Roseiconus</taxon>
    </lineage>
</organism>
<keyword evidence="3" id="KW-0574">Periplasm</keyword>
<evidence type="ECO:0000313" key="7">
    <source>
        <dbReference type="EMBL" id="KAA5546277.1"/>
    </source>
</evidence>
<dbReference type="GO" id="GO:0042597">
    <property type="term" value="C:periplasmic space"/>
    <property type="evidence" value="ECO:0007669"/>
    <property type="project" value="UniProtKB-SubCell"/>
</dbReference>
<keyword evidence="2" id="KW-0732">Signal</keyword>
<evidence type="ECO:0000256" key="4">
    <source>
        <dbReference type="ARBA" id="ARBA00023239"/>
    </source>
</evidence>